<organism evidence="1 2">
    <name type="scientific">Phytophthora fragariaefolia</name>
    <dbReference type="NCBI Taxonomy" id="1490495"/>
    <lineage>
        <taxon>Eukaryota</taxon>
        <taxon>Sar</taxon>
        <taxon>Stramenopiles</taxon>
        <taxon>Oomycota</taxon>
        <taxon>Peronosporomycetes</taxon>
        <taxon>Peronosporales</taxon>
        <taxon>Peronosporaceae</taxon>
        <taxon>Phytophthora</taxon>
    </lineage>
</organism>
<keyword evidence="2" id="KW-1185">Reference proteome</keyword>
<evidence type="ECO:0000313" key="2">
    <source>
        <dbReference type="Proteomes" id="UP001165121"/>
    </source>
</evidence>
<dbReference type="AlphaFoldDB" id="A0A9W6WXC7"/>
<comment type="caution">
    <text evidence="1">The sequence shown here is derived from an EMBL/GenBank/DDBJ whole genome shotgun (WGS) entry which is preliminary data.</text>
</comment>
<protein>
    <submittedName>
        <fullName evidence="1">Unnamed protein product</fullName>
    </submittedName>
</protein>
<evidence type="ECO:0000313" key="1">
    <source>
        <dbReference type="EMBL" id="GMF21064.1"/>
    </source>
</evidence>
<name>A0A9W6WXC7_9STRA</name>
<gene>
    <name evidence="1" type="ORF">Pfra01_000269600</name>
</gene>
<dbReference type="Proteomes" id="UP001165121">
    <property type="component" value="Unassembled WGS sequence"/>
</dbReference>
<accession>A0A9W6WXC7</accession>
<reference evidence="1" key="1">
    <citation type="submission" date="2023-04" db="EMBL/GenBank/DDBJ databases">
        <title>Phytophthora fragariaefolia NBRC 109709.</title>
        <authorList>
            <person name="Ichikawa N."/>
            <person name="Sato H."/>
            <person name="Tonouchi N."/>
        </authorList>
    </citation>
    <scope>NUCLEOTIDE SEQUENCE</scope>
    <source>
        <strain evidence="1">NBRC 109709</strain>
    </source>
</reference>
<sequence length="320" mass="33192">MATKPTQLIRAKSVLNGHFSIGRARRSSCCSSSDFWGGFVLRRLVVYSPGRSWIGPASATVMTVEPGGLGRVQAGASPSSGQGAPSRAPLDELAVAAALAPRAPLSSPSTAPAALLASLPPTDDFDFDPGLMGPFLLLDDEGVLVGSRGALSPAPARVPDGDEGPSGLVDLDAILAESDDVIGEEVVDQAAVLASPALPPTIPGIVASSPVDGPVRMLQRLRLDPPSSPPSGPTLRSATATVQFRRPDVEAGVVAPVEPSPPVETQMVVYHDEPLPQHPRVILGITIATTTIRRCHGIQRVSTPSLTSWIAMETLPTVRT</sequence>
<proteinExistence type="predicted"/>
<dbReference type="EMBL" id="BSXT01000215">
    <property type="protein sequence ID" value="GMF21064.1"/>
    <property type="molecule type" value="Genomic_DNA"/>
</dbReference>